<dbReference type="EMBL" id="MGGE01000004">
    <property type="protein sequence ID" value="OGM21829.1"/>
    <property type="molecule type" value="Genomic_DNA"/>
</dbReference>
<evidence type="ECO:0000313" key="2">
    <source>
        <dbReference type="Proteomes" id="UP000178419"/>
    </source>
</evidence>
<gene>
    <name evidence="1" type="ORF">A2714_02490</name>
</gene>
<dbReference type="Proteomes" id="UP000178419">
    <property type="component" value="Unassembled WGS sequence"/>
</dbReference>
<comment type="caution">
    <text evidence="1">The sequence shown here is derived from an EMBL/GenBank/DDBJ whole genome shotgun (WGS) entry which is preliminary data.</text>
</comment>
<reference evidence="1 2" key="1">
    <citation type="journal article" date="2016" name="Nat. Commun.">
        <title>Thousands of microbial genomes shed light on interconnected biogeochemical processes in an aquifer system.</title>
        <authorList>
            <person name="Anantharaman K."/>
            <person name="Brown C.T."/>
            <person name="Hug L.A."/>
            <person name="Sharon I."/>
            <person name="Castelle C.J."/>
            <person name="Probst A.J."/>
            <person name="Thomas B.C."/>
            <person name="Singh A."/>
            <person name="Wilkins M.J."/>
            <person name="Karaoz U."/>
            <person name="Brodie E.L."/>
            <person name="Williams K.H."/>
            <person name="Hubbard S.S."/>
            <person name="Banfield J.F."/>
        </authorList>
    </citation>
    <scope>NUCLEOTIDE SEQUENCE [LARGE SCALE GENOMIC DNA]</scope>
</reference>
<accession>A0A1F7Y4J7</accession>
<evidence type="ECO:0000313" key="1">
    <source>
        <dbReference type="EMBL" id="OGM21829.1"/>
    </source>
</evidence>
<protein>
    <submittedName>
        <fullName evidence="1">Uncharacterized protein</fullName>
    </submittedName>
</protein>
<proteinExistence type="predicted"/>
<name>A0A1F7Y4J7_9BACT</name>
<organism evidence="1 2">
    <name type="scientific">Candidatus Woesebacteria bacterium RIFCSPHIGHO2_01_FULL_38_9</name>
    <dbReference type="NCBI Taxonomy" id="1802492"/>
    <lineage>
        <taxon>Bacteria</taxon>
        <taxon>Candidatus Woeseibacteriota</taxon>
    </lineage>
</organism>
<dbReference type="AlphaFoldDB" id="A0A1F7Y4J7"/>
<sequence length="91" mass="10689">MNDRINLSDIEGQEDWFTYERYGDDIFNGRTAKVFVNQRPWEFPNGTWEYRYIFELPEKTVIAGAYIKGGPSDAQFTLPLLTQIMNTLVFQ</sequence>